<dbReference type="Proteomes" id="UP000679690">
    <property type="component" value="Unassembled WGS sequence"/>
</dbReference>
<dbReference type="RefSeq" id="WP_208473471.1">
    <property type="nucleotide sequence ID" value="NZ_JAGFNS010000057.1"/>
</dbReference>
<evidence type="ECO:0000313" key="2">
    <source>
        <dbReference type="Proteomes" id="UP000679690"/>
    </source>
</evidence>
<reference evidence="1 2" key="1">
    <citation type="submission" date="2021-03" db="EMBL/GenBank/DDBJ databases">
        <title>Actinoplanes flavus sp. nov., a novel actinomycete isolated from Coconut Palm rhizosphere soil.</title>
        <authorList>
            <person name="Luo X."/>
        </authorList>
    </citation>
    <scope>NUCLEOTIDE SEQUENCE [LARGE SCALE GENOMIC DNA]</scope>
    <source>
        <strain evidence="1 2">NEAU-H7</strain>
    </source>
</reference>
<dbReference type="EMBL" id="JAGFNS010000057">
    <property type="protein sequence ID" value="MBO3744239.1"/>
    <property type="molecule type" value="Genomic_DNA"/>
</dbReference>
<accession>A0ABS3V0C2</accession>
<sequence>MENALAGAVDDLEVYTDVDDPVADLVVTMAEEWAAATGRSREGSA</sequence>
<evidence type="ECO:0000313" key="1">
    <source>
        <dbReference type="EMBL" id="MBO3744239.1"/>
    </source>
</evidence>
<protein>
    <submittedName>
        <fullName evidence="1">Uncharacterized protein</fullName>
    </submittedName>
</protein>
<keyword evidence="2" id="KW-1185">Reference proteome</keyword>
<comment type="caution">
    <text evidence="1">The sequence shown here is derived from an EMBL/GenBank/DDBJ whole genome shotgun (WGS) entry which is preliminary data.</text>
</comment>
<name>A0ABS3V0C2_9ACTN</name>
<proteinExistence type="predicted"/>
<gene>
    <name evidence="1" type="ORF">J5X75_42805</name>
</gene>
<organism evidence="1 2">
    <name type="scientific">Actinoplanes flavus</name>
    <dbReference type="NCBI Taxonomy" id="2820290"/>
    <lineage>
        <taxon>Bacteria</taxon>
        <taxon>Bacillati</taxon>
        <taxon>Actinomycetota</taxon>
        <taxon>Actinomycetes</taxon>
        <taxon>Micromonosporales</taxon>
        <taxon>Micromonosporaceae</taxon>
        <taxon>Actinoplanes</taxon>
    </lineage>
</organism>